<feature type="signal peptide" evidence="2">
    <location>
        <begin position="1"/>
        <end position="19"/>
    </location>
</feature>
<keyword evidence="4" id="KW-1185">Reference proteome</keyword>
<dbReference type="GO" id="GO:0019239">
    <property type="term" value="F:deaminase activity"/>
    <property type="evidence" value="ECO:0007669"/>
    <property type="project" value="TreeGrafter"/>
</dbReference>
<accession>A0A1I1LQV7</accession>
<dbReference type="Gene3D" id="3.30.1330.40">
    <property type="entry name" value="RutC-like"/>
    <property type="match status" value="1"/>
</dbReference>
<dbReference type="CDD" id="cd00448">
    <property type="entry name" value="YjgF_YER057c_UK114_family"/>
    <property type="match status" value="1"/>
</dbReference>
<dbReference type="STRING" id="662367.SAMN05216167_102246"/>
<evidence type="ECO:0000313" key="4">
    <source>
        <dbReference type="Proteomes" id="UP000198598"/>
    </source>
</evidence>
<dbReference type="GO" id="GO:0005829">
    <property type="term" value="C:cytosol"/>
    <property type="evidence" value="ECO:0007669"/>
    <property type="project" value="TreeGrafter"/>
</dbReference>
<dbReference type="SUPFAM" id="SSF55298">
    <property type="entry name" value="YjgF-like"/>
    <property type="match status" value="1"/>
</dbReference>
<dbReference type="PANTHER" id="PTHR11803:SF39">
    <property type="entry name" value="2-IMINOBUTANOATE_2-IMINOPROPANOATE DEAMINASE"/>
    <property type="match status" value="1"/>
</dbReference>
<dbReference type="RefSeq" id="WP_093824090.1">
    <property type="nucleotide sequence ID" value="NZ_FOLQ01000002.1"/>
</dbReference>
<dbReference type="InterPro" id="IPR035959">
    <property type="entry name" value="RutC-like_sf"/>
</dbReference>
<dbReference type="OrthoDB" id="9803101at2"/>
<dbReference type="Proteomes" id="UP000198598">
    <property type="component" value="Unassembled WGS sequence"/>
</dbReference>
<name>A0A1I1LQV7_9BACT</name>
<evidence type="ECO:0000256" key="2">
    <source>
        <dbReference type="SAM" id="SignalP"/>
    </source>
</evidence>
<proteinExistence type="inferred from homology"/>
<dbReference type="NCBIfam" id="TIGR00004">
    <property type="entry name" value="Rid family detoxifying hydrolase"/>
    <property type="match status" value="1"/>
</dbReference>
<comment type="similarity">
    <text evidence="1">Belongs to the RutC family.</text>
</comment>
<protein>
    <submittedName>
        <fullName evidence="3">2-iminobutanoate/2-iminopropanoate deaminase</fullName>
    </submittedName>
</protein>
<feature type="chain" id="PRO_5011589055" evidence="2">
    <location>
        <begin position="20"/>
        <end position="151"/>
    </location>
</feature>
<evidence type="ECO:0000256" key="1">
    <source>
        <dbReference type="ARBA" id="ARBA00010552"/>
    </source>
</evidence>
<keyword evidence="2" id="KW-0732">Signal</keyword>
<dbReference type="AlphaFoldDB" id="A0A1I1LQV7"/>
<gene>
    <name evidence="3" type="ORF">SAMN05216167_102246</name>
</gene>
<evidence type="ECO:0000313" key="3">
    <source>
        <dbReference type="EMBL" id="SFC72683.1"/>
    </source>
</evidence>
<dbReference type="FunFam" id="3.30.1330.40:FF:000001">
    <property type="entry name" value="L-PSP family endoribonuclease"/>
    <property type="match status" value="1"/>
</dbReference>
<dbReference type="InterPro" id="IPR006056">
    <property type="entry name" value="RidA"/>
</dbReference>
<organism evidence="3 4">
    <name type="scientific">Spirosoma endophyticum</name>
    <dbReference type="NCBI Taxonomy" id="662367"/>
    <lineage>
        <taxon>Bacteria</taxon>
        <taxon>Pseudomonadati</taxon>
        <taxon>Bacteroidota</taxon>
        <taxon>Cytophagia</taxon>
        <taxon>Cytophagales</taxon>
        <taxon>Cytophagaceae</taxon>
        <taxon>Spirosoma</taxon>
    </lineage>
</organism>
<dbReference type="InterPro" id="IPR006175">
    <property type="entry name" value="YjgF/YER057c/UK114"/>
</dbReference>
<dbReference type="EMBL" id="FOLQ01000002">
    <property type="protein sequence ID" value="SFC72683.1"/>
    <property type="molecule type" value="Genomic_DNA"/>
</dbReference>
<dbReference type="Pfam" id="PF01042">
    <property type="entry name" value="Ribonuc_L-PSP"/>
    <property type="match status" value="1"/>
</dbReference>
<sequence>MKYVLISFLILGASLSGIAQHKQIVKPRKAAATSSPYPFSLGVISNGLLFVSGQVGTDPQTSKVVEGGIEAETKQTIQNIKTVLEDAGASLDDVVSVTVYLSNMDDFAKMNTVYKQFFKEGNYPARTTVGVAKLVFGASVEMTMTAAMPKK</sequence>
<dbReference type="PANTHER" id="PTHR11803">
    <property type="entry name" value="2-IMINOBUTANOATE/2-IMINOPROPANOATE DEAMINASE RIDA"/>
    <property type="match status" value="1"/>
</dbReference>
<reference evidence="3 4" key="1">
    <citation type="submission" date="2016-10" db="EMBL/GenBank/DDBJ databases">
        <authorList>
            <person name="de Groot N.N."/>
        </authorList>
    </citation>
    <scope>NUCLEOTIDE SEQUENCE [LARGE SCALE GENOMIC DNA]</scope>
    <source>
        <strain evidence="3 4">DSM 26130</strain>
    </source>
</reference>